<dbReference type="Pfam" id="PF10509">
    <property type="entry name" value="GalKase_gal_bdg"/>
    <property type="match status" value="1"/>
</dbReference>
<evidence type="ECO:0000256" key="1">
    <source>
        <dbReference type="ARBA" id="ARBA00006566"/>
    </source>
</evidence>
<dbReference type="InterPro" id="IPR006204">
    <property type="entry name" value="GHMP_kinase_N_dom"/>
</dbReference>
<dbReference type="HOGENOM" id="CLU_674246_0_0_11"/>
<sequence>MSESSEAVAGSVAERFEELYGAAPDGVWAAPGRVNLIGEHTDYNDGFVMPFALPHTAVAAVTRRDDGVLRLHSADVDGPVVELAVDALTPESDKRWTAYPAGVVWALREAGHTVTGADIHLASSVPAGAGLSSSAALEVVVALALNDLFGLGLRGWQLARLCQRAENVYVGAPVGIMDQTASACCETGHALFLDTRDLSQRQIPFDLAAEGMRLLVVDTQVKHSHSEGEYGKKTSGLREGRGPAGRRRPAGRPVRGTGRGARAAGRRGGGPPPGPARGDGGPAGGEGGPAAGVGRDPRHRPGPGRGPRLPPRRLPRLLPGTRPGGGHRRHRRRPRRPDDRRRLRRLGHRPGRGGGRPRRHQGGGRGLRGGRLRRSPRLRGGALGGRAARALTAQRSCLVRVYSVIPGG</sequence>
<evidence type="ECO:0000256" key="5">
    <source>
        <dbReference type="ARBA" id="ARBA00022840"/>
    </source>
</evidence>
<keyword evidence="3" id="KW-0547">Nucleotide-binding</keyword>
<evidence type="ECO:0000259" key="7">
    <source>
        <dbReference type="Pfam" id="PF00288"/>
    </source>
</evidence>
<dbReference type="AlphaFoldDB" id="D9XVN7"/>
<dbReference type="SUPFAM" id="SSF54211">
    <property type="entry name" value="Ribosomal protein S5 domain 2-like"/>
    <property type="match status" value="1"/>
</dbReference>
<dbReference type="PROSITE" id="PS00627">
    <property type="entry name" value="GHMP_KINASES_ATP"/>
    <property type="match status" value="1"/>
</dbReference>
<feature type="compositionally biased region" description="Low complexity" evidence="6">
    <location>
        <begin position="251"/>
        <end position="263"/>
    </location>
</feature>
<name>D9XVN7_9ACTN</name>
<keyword evidence="2" id="KW-0808">Transferase</keyword>
<evidence type="ECO:0000256" key="6">
    <source>
        <dbReference type="SAM" id="MobiDB-lite"/>
    </source>
</evidence>
<feature type="compositionally biased region" description="Basic and acidic residues" evidence="6">
    <location>
        <begin position="222"/>
        <end position="241"/>
    </location>
</feature>
<organism evidence="9 10">
    <name type="scientific">Streptomyces griseoflavus Tu4000</name>
    <dbReference type="NCBI Taxonomy" id="467200"/>
    <lineage>
        <taxon>Bacteria</taxon>
        <taxon>Bacillati</taxon>
        <taxon>Actinomycetota</taxon>
        <taxon>Actinomycetes</taxon>
        <taxon>Kitasatosporales</taxon>
        <taxon>Streptomycetaceae</taxon>
        <taxon>Streptomyces</taxon>
    </lineage>
</organism>
<dbReference type="Pfam" id="PF00288">
    <property type="entry name" value="GHMP_kinases_N"/>
    <property type="match status" value="1"/>
</dbReference>
<dbReference type="GO" id="GO:0006012">
    <property type="term" value="P:galactose metabolic process"/>
    <property type="evidence" value="ECO:0007669"/>
    <property type="project" value="InterPro"/>
</dbReference>
<feature type="compositionally biased region" description="Basic residues" evidence="6">
    <location>
        <begin position="325"/>
        <end position="335"/>
    </location>
</feature>
<dbReference type="InterPro" id="IPR020568">
    <property type="entry name" value="Ribosomal_Su5_D2-typ_SF"/>
</dbReference>
<feature type="domain" description="Galactokinase N-terminal" evidence="8">
    <location>
        <begin position="14"/>
        <end position="62"/>
    </location>
</feature>
<dbReference type="PANTHER" id="PTHR10457">
    <property type="entry name" value="MEVALONATE KINASE/GALACTOKINASE"/>
    <property type="match status" value="1"/>
</dbReference>
<feature type="domain" description="GHMP kinase N-terminal" evidence="7">
    <location>
        <begin position="99"/>
        <end position="184"/>
    </location>
</feature>
<accession>D9XVN7</accession>
<dbReference type="Proteomes" id="UP000002968">
    <property type="component" value="Unassembled WGS sequence"/>
</dbReference>
<dbReference type="InterPro" id="IPR019741">
    <property type="entry name" value="Galactokinase_CS"/>
</dbReference>
<evidence type="ECO:0000313" key="10">
    <source>
        <dbReference type="Proteomes" id="UP000002968"/>
    </source>
</evidence>
<feature type="region of interest" description="Disordered" evidence="6">
    <location>
        <begin position="222"/>
        <end position="384"/>
    </location>
</feature>
<dbReference type="GO" id="GO:0005524">
    <property type="term" value="F:ATP binding"/>
    <property type="evidence" value="ECO:0007669"/>
    <property type="project" value="UniProtKB-KW"/>
</dbReference>
<feature type="compositionally biased region" description="Gly residues" evidence="6">
    <location>
        <begin position="277"/>
        <end position="291"/>
    </location>
</feature>
<dbReference type="FunFam" id="3.30.230.10:FF:000017">
    <property type="entry name" value="Galactokinase"/>
    <property type="match status" value="1"/>
</dbReference>
<dbReference type="PRINTS" id="PR00473">
    <property type="entry name" value="GALCTOKINASE"/>
</dbReference>
<feature type="compositionally biased region" description="Basic residues" evidence="6">
    <location>
        <begin position="342"/>
        <end position="377"/>
    </location>
</feature>
<dbReference type="PRINTS" id="PR00959">
    <property type="entry name" value="MEVGALKINASE"/>
</dbReference>
<dbReference type="EMBL" id="GG657758">
    <property type="protein sequence ID" value="EFL40930.1"/>
    <property type="molecule type" value="Genomic_DNA"/>
</dbReference>
<evidence type="ECO:0000313" key="9">
    <source>
        <dbReference type="EMBL" id="EFL40930.1"/>
    </source>
</evidence>
<evidence type="ECO:0000259" key="8">
    <source>
        <dbReference type="Pfam" id="PF10509"/>
    </source>
</evidence>
<evidence type="ECO:0000256" key="3">
    <source>
        <dbReference type="ARBA" id="ARBA00022741"/>
    </source>
</evidence>
<reference evidence="9" key="1">
    <citation type="submission" date="2009-02" db="EMBL/GenBank/DDBJ databases">
        <title>Annotation of Streptomyces griseoflavus strain Tu4000.</title>
        <authorList>
            <consortium name="The Broad Institute Genome Sequencing Platform"/>
            <consortium name="Broad Institute Microbial Sequencing Center"/>
            <person name="Fischbach M."/>
            <person name="Godfrey P."/>
            <person name="Ward D."/>
            <person name="Young S."/>
            <person name="Zeng Q."/>
            <person name="Koehrsen M."/>
            <person name="Alvarado L."/>
            <person name="Berlin A.M."/>
            <person name="Bochicchio J."/>
            <person name="Borenstein D."/>
            <person name="Chapman S.B."/>
            <person name="Chen Z."/>
            <person name="Engels R."/>
            <person name="Freedman E."/>
            <person name="Gellesch M."/>
            <person name="Goldberg J."/>
            <person name="Griggs A."/>
            <person name="Gujja S."/>
            <person name="Heilman E.R."/>
            <person name="Heiman D.I."/>
            <person name="Hepburn T.A."/>
            <person name="Howarth C."/>
            <person name="Jen D."/>
            <person name="Larson L."/>
            <person name="Lewis B."/>
            <person name="Mehta T."/>
            <person name="Park D."/>
            <person name="Pearson M."/>
            <person name="Richards J."/>
            <person name="Roberts A."/>
            <person name="Saif S."/>
            <person name="Shea T.D."/>
            <person name="Shenoy N."/>
            <person name="Sisk P."/>
            <person name="Stolte C."/>
            <person name="Sykes S.N."/>
            <person name="Thomson T."/>
            <person name="Walk T."/>
            <person name="White J."/>
            <person name="Yandava C."/>
            <person name="Straight P."/>
            <person name="Clardy J."/>
            <person name="Hung D."/>
            <person name="Kolter R."/>
            <person name="Mekalanos J."/>
            <person name="Walker S."/>
            <person name="Walsh C.T."/>
            <person name="Wieland-Brown L.C."/>
            <person name="Haas B."/>
            <person name="Nusbaum C."/>
            <person name="Birren B."/>
        </authorList>
    </citation>
    <scope>NUCLEOTIDE SEQUENCE [LARGE SCALE GENOMIC DNA]</scope>
    <source>
        <strain evidence="9">Tu4000</strain>
    </source>
</reference>
<dbReference type="InterPro" id="IPR000705">
    <property type="entry name" value="Galactokinase"/>
</dbReference>
<dbReference type="InterPro" id="IPR006203">
    <property type="entry name" value="GHMP_knse_ATP-bd_CS"/>
</dbReference>
<keyword evidence="4" id="KW-0418">Kinase</keyword>
<comment type="similarity">
    <text evidence="1">Belongs to the GHMP kinase family. GalK subfamily.</text>
</comment>
<dbReference type="PANTHER" id="PTHR10457:SF7">
    <property type="entry name" value="GALACTOKINASE-RELATED"/>
    <property type="match status" value="1"/>
</dbReference>
<dbReference type="PROSITE" id="PS00106">
    <property type="entry name" value="GALACTOKINASE"/>
    <property type="match status" value="1"/>
</dbReference>
<dbReference type="GO" id="GO:0004335">
    <property type="term" value="F:galactokinase activity"/>
    <property type="evidence" value="ECO:0007669"/>
    <property type="project" value="InterPro"/>
</dbReference>
<proteinExistence type="inferred from homology"/>
<dbReference type="InterPro" id="IPR019539">
    <property type="entry name" value="GalKase_N"/>
</dbReference>
<evidence type="ECO:0000256" key="2">
    <source>
        <dbReference type="ARBA" id="ARBA00022679"/>
    </source>
</evidence>
<dbReference type="STRING" id="467200.SSRG_03734"/>
<dbReference type="InterPro" id="IPR014721">
    <property type="entry name" value="Ribsml_uS5_D2-typ_fold_subgr"/>
</dbReference>
<dbReference type="Gene3D" id="3.30.230.10">
    <property type="match status" value="1"/>
</dbReference>
<gene>
    <name evidence="9" type="ORF">SSRG_03734</name>
</gene>
<dbReference type="GO" id="GO:0005829">
    <property type="term" value="C:cytosol"/>
    <property type="evidence" value="ECO:0007669"/>
    <property type="project" value="TreeGrafter"/>
</dbReference>
<protein>
    <submittedName>
        <fullName evidence="9">Galactokinase (Galactose kinase)</fullName>
    </submittedName>
</protein>
<evidence type="ECO:0000256" key="4">
    <source>
        <dbReference type="ARBA" id="ARBA00022777"/>
    </source>
</evidence>
<keyword evidence="10" id="KW-1185">Reference proteome</keyword>
<keyword evidence="5" id="KW-0067">ATP-binding</keyword>